<dbReference type="RefSeq" id="WP_377599925.1">
    <property type="nucleotide sequence ID" value="NZ_JBHUME010000002.1"/>
</dbReference>
<keyword evidence="4 8" id="KW-0472">Membrane</keyword>
<dbReference type="Gene3D" id="1.10.287.950">
    <property type="entry name" value="Methyl-accepting chemotaxis protein"/>
    <property type="match status" value="1"/>
</dbReference>
<keyword evidence="2" id="KW-1003">Cell membrane</keyword>
<keyword evidence="6" id="KW-0807">Transducer</keyword>
<evidence type="ECO:0000259" key="9">
    <source>
        <dbReference type="PROSITE" id="PS50111"/>
    </source>
</evidence>
<evidence type="ECO:0000259" key="10">
    <source>
        <dbReference type="PROSITE" id="PS50885"/>
    </source>
</evidence>
<gene>
    <name evidence="11" type="ORF">ACFSUF_02935</name>
</gene>
<dbReference type="PANTHER" id="PTHR43531:SF11">
    <property type="entry name" value="METHYL-ACCEPTING CHEMOTAXIS PROTEIN 3"/>
    <property type="match status" value="1"/>
</dbReference>
<keyword evidence="8" id="KW-0812">Transmembrane</keyword>
<evidence type="ECO:0000256" key="3">
    <source>
        <dbReference type="ARBA" id="ARBA00022500"/>
    </source>
</evidence>
<evidence type="ECO:0000313" key="11">
    <source>
        <dbReference type="EMBL" id="MFD2611374.1"/>
    </source>
</evidence>
<comment type="similarity">
    <text evidence="5">Belongs to the methyl-accepting chemotaxis (MCP) protein family.</text>
</comment>
<protein>
    <submittedName>
        <fullName evidence="11">Methyl-accepting chemotaxis protein</fullName>
    </submittedName>
</protein>
<evidence type="ECO:0000313" key="12">
    <source>
        <dbReference type="Proteomes" id="UP001597541"/>
    </source>
</evidence>
<dbReference type="SUPFAM" id="SSF58104">
    <property type="entry name" value="Methyl-accepting chemotaxis protein (MCP) signaling domain"/>
    <property type="match status" value="1"/>
</dbReference>
<name>A0ABW5PA68_9BACL</name>
<accession>A0ABW5PA68</accession>
<evidence type="ECO:0000256" key="2">
    <source>
        <dbReference type="ARBA" id="ARBA00022475"/>
    </source>
</evidence>
<comment type="caution">
    <text evidence="11">The sequence shown here is derived from an EMBL/GenBank/DDBJ whole genome shotgun (WGS) entry which is preliminary data.</text>
</comment>
<dbReference type="CDD" id="cd06225">
    <property type="entry name" value="HAMP"/>
    <property type="match status" value="1"/>
</dbReference>
<dbReference type="InterPro" id="IPR004089">
    <property type="entry name" value="MCPsignal_dom"/>
</dbReference>
<evidence type="ECO:0000256" key="7">
    <source>
        <dbReference type="SAM" id="MobiDB-lite"/>
    </source>
</evidence>
<dbReference type="Pfam" id="PF12729">
    <property type="entry name" value="4HB_MCP_1"/>
    <property type="match status" value="1"/>
</dbReference>
<feature type="transmembrane region" description="Helical" evidence="8">
    <location>
        <begin position="13"/>
        <end position="35"/>
    </location>
</feature>
<feature type="transmembrane region" description="Helical" evidence="8">
    <location>
        <begin position="190"/>
        <end position="211"/>
    </location>
</feature>
<dbReference type="InterPro" id="IPR051310">
    <property type="entry name" value="MCP_chemotaxis"/>
</dbReference>
<reference evidence="12" key="1">
    <citation type="journal article" date="2019" name="Int. J. Syst. Evol. Microbiol.">
        <title>The Global Catalogue of Microorganisms (GCM) 10K type strain sequencing project: providing services to taxonomists for standard genome sequencing and annotation.</title>
        <authorList>
            <consortium name="The Broad Institute Genomics Platform"/>
            <consortium name="The Broad Institute Genome Sequencing Center for Infectious Disease"/>
            <person name="Wu L."/>
            <person name="Ma J."/>
        </authorList>
    </citation>
    <scope>NUCLEOTIDE SEQUENCE [LARGE SCALE GENOMIC DNA]</scope>
    <source>
        <strain evidence="12">KCTC 3950</strain>
    </source>
</reference>
<feature type="domain" description="HAMP" evidence="10">
    <location>
        <begin position="213"/>
        <end position="265"/>
    </location>
</feature>
<dbReference type="CDD" id="cd11386">
    <property type="entry name" value="MCP_signal"/>
    <property type="match status" value="1"/>
</dbReference>
<keyword evidence="3" id="KW-0145">Chemotaxis</keyword>
<feature type="domain" description="Methyl-accepting transducer" evidence="9">
    <location>
        <begin position="270"/>
        <end position="499"/>
    </location>
</feature>
<evidence type="ECO:0000256" key="1">
    <source>
        <dbReference type="ARBA" id="ARBA00004236"/>
    </source>
</evidence>
<dbReference type="EMBL" id="JBHUME010000002">
    <property type="protein sequence ID" value="MFD2611374.1"/>
    <property type="molecule type" value="Genomic_DNA"/>
</dbReference>
<comment type="subcellular location">
    <subcellularLocation>
        <location evidence="1">Cell membrane</location>
    </subcellularLocation>
</comment>
<dbReference type="InterPro" id="IPR003660">
    <property type="entry name" value="HAMP_dom"/>
</dbReference>
<dbReference type="Pfam" id="PF00015">
    <property type="entry name" value="MCPsignal"/>
    <property type="match status" value="1"/>
</dbReference>
<dbReference type="Pfam" id="PF00672">
    <property type="entry name" value="HAMP"/>
    <property type="match status" value="1"/>
</dbReference>
<proteinExistence type="inferred from homology"/>
<evidence type="ECO:0000256" key="6">
    <source>
        <dbReference type="PROSITE-ProRule" id="PRU00284"/>
    </source>
</evidence>
<dbReference type="SMART" id="SM00304">
    <property type="entry name" value="HAMP"/>
    <property type="match status" value="1"/>
</dbReference>
<dbReference type="Proteomes" id="UP001597541">
    <property type="component" value="Unassembled WGS sequence"/>
</dbReference>
<feature type="compositionally biased region" description="Polar residues" evidence="7">
    <location>
        <begin position="277"/>
        <end position="297"/>
    </location>
</feature>
<dbReference type="PANTHER" id="PTHR43531">
    <property type="entry name" value="PROTEIN ICFG"/>
    <property type="match status" value="1"/>
</dbReference>
<dbReference type="PROSITE" id="PS50111">
    <property type="entry name" value="CHEMOTAXIS_TRANSDUC_2"/>
    <property type="match status" value="1"/>
</dbReference>
<keyword evidence="12" id="KW-1185">Reference proteome</keyword>
<dbReference type="InterPro" id="IPR024478">
    <property type="entry name" value="HlyB_4HB_MCP"/>
</dbReference>
<keyword evidence="8" id="KW-1133">Transmembrane helix</keyword>
<feature type="region of interest" description="Disordered" evidence="7">
    <location>
        <begin position="275"/>
        <end position="297"/>
    </location>
</feature>
<sequence>MRGFSNWKIGTKLLSAFVLIALIAGLIGGVGLVNLTKINHRANELYNFNTLQIAELGSWLERYNSSRVAIRDILLSTDPAYQEKRRARLQELNEEMSSLAEKFSLHITGNEVREEFNQMMAAEAAYAKEAGIITELVFSGKKKEAQEHVYGIGLELATVVNDSSGKLMDLIIKQAQEKNDANNVLAKQSIMIVLCMMLAGVGAAVGLGFYLTRIISSPISTLVEATKRMSEGDMDVQIEVRSRDEVGVLAQSFTVMASSMNDVLQSIHNAAEEVASGSRQVSEASQSLSQGSTEQASSIQQLTASMEEIAAQTKQNALSAEEANQLAQTASLDAQQGNGRMKEMLSAMEQINEASGNISKIIKVIDEIAFQTNILALNAAVEAARAGQHGKGFAVVAEEVRNLAARSANAAKETTMLIEGSIKRVEAGTKIANETAVALDNIVNGVGRAAGLVGTIAGASNEQALGITQVNLGISQVSDVIQANSATSEQCAAASEELSGQSEQLKIMLTRFKLKHRQGGAAAFRSPEAFIGGNRPLPGSYSYAMEGHREAAAGSAVKAGGRRLSIDLGENDFGKYE</sequence>
<evidence type="ECO:0000256" key="5">
    <source>
        <dbReference type="ARBA" id="ARBA00029447"/>
    </source>
</evidence>
<evidence type="ECO:0000256" key="8">
    <source>
        <dbReference type="SAM" id="Phobius"/>
    </source>
</evidence>
<dbReference type="PROSITE" id="PS50885">
    <property type="entry name" value="HAMP"/>
    <property type="match status" value="1"/>
</dbReference>
<organism evidence="11 12">
    <name type="scientific">Paenibacillus gansuensis</name>
    <dbReference type="NCBI Taxonomy" id="306542"/>
    <lineage>
        <taxon>Bacteria</taxon>
        <taxon>Bacillati</taxon>
        <taxon>Bacillota</taxon>
        <taxon>Bacilli</taxon>
        <taxon>Bacillales</taxon>
        <taxon>Paenibacillaceae</taxon>
        <taxon>Paenibacillus</taxon>
    </lineage>
</organism>
<dbReference type="InterPro" id="IPR004090">
    <property type="entry name" value="Chemotax_Me-accpt_rcpt"/>
</dbReference>
<evidence type="ECO:0000256" key="4">
    <source>
        <dbReference type="ARBA" id="ARBA00023136"/>
    </source>
</evidence>
<dbReference type="PRINTS" id="PR00260">
    <property type="entry name" value="CHEMTRNSDUCR"/>
</dbReference>
<dbReference type="SMART" id="SM00283">
    <property type="entry name" value="MA"/>
    <property type="match status" value="1"/>
</dbReference>